<gene>
    <name evidence="2" type="ORF">CC1G_08268</name>
</gene>
<dbReference type="PANTHER" id="PTHR38847:SF1">
    <property type="entry name" value="PSEUDOURIDINE SYNTHASE RSUA_RLUA-LIKE DOMAIN-CONTAINING PROTEIN"/>
    <property type="match status" value="1"/>
</dbReference>
<dbReference type="PANTHER" id="PTHR38847">
    <property type="match status" value="1"/>
</dbReference>
<accession>A8PG22</accession>
<dbReference type="InParanoid" id="A8PG22"/>
<comment type="caution">
    <text evidence="2">The sequence shown here is derived from an EMBL/GenBank/DDBJ whole genome shotgun (WGS) entry which is preliminary data.</text>
</comment>
<protein>
    <recommendedName>
        <fullName evidence="4">Secreted protein</fullName>
    </recommendedName>
</protein>
<evidence type="ECO:0000256" key="1">
    <source>
        <dbReference type="SAM" id="SignalP"/>
    </source>
</evidence>
<dbReference type="EMBL" id="AACS02000002">
    <property type="protein sequence ID" value="EAU80661.2"/>
    <property type="molecule type" value="Genomic_DNA"/>
</dbReference>
<dbReference type="Pfam" id="PF14273">
    <property type="entry name" value="DUF4360"/>
    <property type="match status" value="1"/>
</dbReference>
<dbReference type="OrthoDB" id="152248at2759"/>
<evidence type="ECO:0000313" key="2">
    <source>
        <dbReference type="EMBL" id="EAU80661.2"/>
    </source>
</evidence>
<dbReference type="RefSeq" id="XP_001841124.2">
    <property type="nucleotide sequence ID" value="XM_001841072.2"/>
</dbReference>
<name>A8PG22_COPC7</name>
<organism evidence="2 3">
    <name type="scientific">Coprinopsis cinerea (strain Okayama-7 / 130 / ATCC MYA-4618 / FGSC 9003)</name>
    <name type="common">Inky cap fungus</name>
    <name type="synonym">Hormographiella aspergillata</name>
    <dbReference type="NCBI Taxonomy" id="240176"/>
    <lineage>
        <taxon>Eukaryota</taxon>
        <taxon>Fungi</taxon>
        <taxon>Dikarya</taxon>
        <taxon>Basidiomycota</taxon>
        <taxon>Agaricomycotina</taxon>
        <taxon>Agaricomycetes</taxon>
        <taxon>Agaricomycetidae</taxon>
        <taxon>Agaricales</taxon>
        <taxon>Agaricineae</taxon>
        <taxon>Psathyrellaceae</taxon>
        <taxon>Coprinopsis</taxon>
    </lineage>
</organism>
<dbReference type="AlphaFoldDB" id="A8PG22"/>
<sequence length="253" mass="27349">MFNKLFPVATVLSSLLALADGAPQLLPGPWIVPGPADFKVTNFSVIGTGCPPGSVYSFLGPDRNAFTVVFNEYYVEVGQDGGGIPAARNRRNCRLSFGVDVASADYRGYYQLDDRVAASQNLAYYCRGFQCTFVGRLVQSTTRRDFVGPLDGAEYTYHDAFDLLVINNSPCGGETVLNVQSELRVSNSQNVRGGRSFAAHGENYYVSSIERDGIVTSRDRRSTCNGKLVVIKAQAPLQATVACLLAYGGKRSG</sequence>
<dbReference type="GeneID" id="6017796"/>
<reference evidence="2 3" key="1">
    <citation type="journal article" date="2010" name="Proc. Natl. Acad. Sci. U.S.A.">
        <title>Insights into evolution of multicellular fungi from the assembled chromosomes of the mushroom Coprinopsis cinerea (Coprinus cinereus).</title>
        <authorList>
            <person name="Stajich J.E."/>
            <person name="Wilke S.K."/>
            <person name="Ahren D."/>
            <person name="Au C.H."/>
            <person name="Birren B.W."/>
            <person name="Borodovsky M."/>
            <person name="Burns C."/>
            <person name="Canback B."/>
            <person name="Casselton L.A."/>
            <person name="Cheng C.K."/>
            <person name="Deng J."/>
            <person name="Dietrich F.S."/>
            <person name="Fargo D.C."/>
            <person name="Farman M.L."/>
            <person name="Gathman A.C."/>
            <person name="Goldberg J."/>
            <person name="Guigo R."/>
            <person name="Hoegger P.J."/>
            <person name="Hooker J.B."/>
            <person name="Huggins A."/>
            <person name="James T.Y."/>
            <person name="Kamada T."/>
            <person name="Kilaru S."/>
            <person name="Kodira C."/>
            <person name="Kues U."/>
            <person name="Kupfer D."/>
            <person name="Kwan H.S."/>
            <person name="Lomsadze A."/>
            <person name="Li W."/>
            <person name="Lilly W.W."/>
            <person name="Ma L.J."/>
            <person name="Mackey A.J."/>
            <person name="Manning G."/>
            <person name="Martin F."/>
            <person name="Muraguchi H."/>
            <person name="Natvig D.O."/>
            <person name="Palmerini H."/>
            <person name="Ramesh M.A."/>
            <person name="Rehmeyer C.J."/>
            <person name="Roe B.A."/>
            <person name="Shenoy N."/>
            <person name="Stanke M."/>
            <person name="Ter-Hovhannisyan V."/>
            <person name="Tunlid A."/>
            <person name="Velagapudi R."/>
            <person name="Vision T.J."/>
            <person name="Zeng Q."/>
            <person name="Zolan M.E."/>
            <person name="Pukkila P.J."/>
        </authorList>
    </citation>
    <scope>NUCLEOTIDE SEQUENCE [LARGE SCALE GENOMIC DNA]</scope>
    <source>
        <strain evidence="3">Okayama-7 / 130 / ATCC MYA-4618 / FGSC 9003</strain>
    </source>
</reference>
<proteinExistence type="predicted"/>
<evidence type="ECO:0008006" key="4">
    <source>
        <dbReference type="Google" id="ProtNLM"/>
    </source>
</evidence>
<dbReference type="OMA" id="LQWRRCA"/>
<dbReference type="InterPro" id="IPR025649">
    <property type="entry name" value="DUF4360"/>
</dbReference>
<dbReference type="STRING" id="240176.A8PG22"/>
<evidence type="ECO:0000313" key="3">
    <source>
        <dbReference type="Proteomes" id="UP000001861"/>
    </source>
</evidence>
<dbReference type="HOGENOM" id="CLU_083369_1_0_1"/>
<dbReference type="Proteomes" id="UP000001861">
    <property type="component" value="Unassembled WGS sequence"/>
</dbReference>
<keyword evidence="1" id="KW-0732">Signal</keyword>
<feature type="signal peptide" evidence="1">
    <location>
        <begin position="1"/>
        <end position="21"/>
    </location>
</feature>
<dbReference type="VEuPathDB" id="FungiDB:CC1G_08268"/>
<feature type="chain" id="PRO_5002724808" description="Secreted protein" evidence="1">
    <location>
        <begin position="22"/>
        <end position="253"/>
    </location>
</feature>
<dbReference type="KEGG" id="cci:CC1G_08268"/>
<keyword evidence="3" id="KW-1185">Reference proteome</keyword>
<dbReference type="eggNOG" id="ENOG502S0H4">
    <property type="taxonomic scope" value="Eukaryota"/>
</dbReference>